<evidence type="ECO:0000313" key="13">
    <source>
        <dbReference type="Proteomes" id="UP000183920"/>
    </source>
</evidence>
<evidence type="ECO:0000259" key="10">
    <source>
        <dbReference type="Pfam" id="PF01694"/>
    </source>
</evidence>
<dbReference type="Pfam" id="PF01694">
    <property type="entry name" value="Rhomboid"/>
    <property type="match status" value="1"/>
</dbReference>
<dbReference type="GO" id="GO:0005886">
    <property type="term" value="C:plasma membrane"/>
    <property type="evidence" value="ECO:0007669"/>
    <property type="project" value="UniProtKB-SubCell"/>
</dbReference>
<evidence type="ECO:0000256" key="4">
    <source>
        <dbReference type="ARBA" id="ARBA00022519"/>
    </source>
</evidence>
<dbReference type="InterPro" id="IPR050925">
    <property type="entry name" value="Rhomboid_protease_S54"/>
</dbReference>
<evidence type="ECO:0000256" key="5">
    <source>
        <dbReference type="ARBA" id="ARBA00022692"/>
    </source>
</evidence>
<feature type="transmembrane region" description="Helical" evidence="9">
    <location>
        <begin position="176"/>
        <end position="194"/>
    </location>
</feature>
<evidence type="ECO:0000256" key="1">
    <source>
        <dbReference type="ARBA" id="ARBA00004141"/>
    </source>
</evidence>
<dbReference type="GO" id="GO:0006508">
    <property type="term" value="P:proteolysis"/>
    <property type="evidence" value="ECO:0007669"/>
    <property type="project" value="UniProtKB-UniRule"/>
</dbReference>
<evidence type="ECO:0000256" key="8">
    <source>
        <dbReference type="ARBA" id="ARBA00023136"/>
    </source>
</evidence>
<comment type="catalytic activity">
    <reaction evidence="9">
        <text>Cleaves type-1 transmembrane domains using a catalytic dyad composed of serine and histidine that are contributed by different transmembrane domains.</text>
        <dbReference type="EC" id="3.4.21.105"/>
    </reaction>
</comment>
<dbReference type="GO" id="GO:0004252">
    <property type="term" value="F:serine-type endopeptidase activity"/>
    <property type="evidence" value="ECO:0007669"/>
    <property type="project" value="UniProtKB-UniRule"/>
</dbReference>
<accession>A0A0G4QFY9</accession>
<evidence type="ECO:0000256" key="3">
    <source>
        <dbReference type="ARBA" id="ARBA00022475"/>
    </source>
</evidence>
<feature type="transmembrane region" description="Helical" evidence="9">
    <location>
        <begin position="225"/>
        <end position="245"/>
    </location>
</feature>
<dbReference type="SUPFAM" id="SSF144091">
    <property type="entry name" value="Rhomboid-like"/>
    <property type="match status" value="1"/>
</dbReference>
<feature type="transmembrane region" description="Helical" evidence="9">
    <location>
        <begin position="137"/>
        <end position="164"/>
    </location>
</feature>
<proteinExistence type="inferred from homology"/>
<keyword evidence="5 9" id="KW-0812">Transmembrane</keyword>
<reference evidence="13" key="1">
    <citation type="submission" date="2015-06" db="EMBL/GenBank/DDBJ databases">
        <authorList>
            <person name="Urmite Genomes"/>
        </authorList>
    </citation>
    <scope>NUCLEOTIDE SEQUENCE [LARGE SCALE GENOMIC DNA]</scope>
    <source>
        <strain evidence="13">CSUR P1867</strain>
    </source>
</reference>
<comment type="similarity">
    <text evidence="2 9">Belongs to the peptidase S54 family.</text>
</comment>
<evidence type="ECO:0000313" key="12">
    <source>
        <dbReference type="EMBL" id="CRL64927.1"/>
    </source>
</evidence>
<evidence type="ECO:0000259" key="11">
    <source>
        <dbReference type="Pfam" id="PF12122"/>
    </source>
</evidence>
<dbReference type="EC" id="3.4.21.105" evidence="9"/>
<dbReference type="RefSeq" id="WP_072064905.1">
    <property type="nucleotide sequence ID" value="NZ_CVRY01000007.1"/>
</dbReference>
<evidence type="ECO:0000256" key="7">
    <source>
        <dbReference type="ARBA" id="ARBA00022989"/>
    </source>
</evidence>
<dbReference type="HAMAP" id="MF_01594">
    <property type="entry name" value="Rhomboid_GlpG"/>
    <property type="match status" value="1"/>
</dbReference>
<feature type="domain" description="Peptidase S54 rhomboid" evidence="10">
    <location>
        <begin position="136"/>
        <end position="268"/>
    </location>
</feature>
<dbReference type="NCBIfam" id="TIGR04239">
    <property type="entry name" value="rhombo_GlpG"/>
    <property type="match status" value="1"/>
</dbReference>
<evidence type="ECO:0000256" key="6">
    <source>
        <dbReference type="ARBA" id="ARBA00022801"/>
    </source>
</evidence>
<feature type="active site" description="Nucleophile" evidence="9">
    <location>
        <position position="203"/>
    </location>
</feature>
<keyword evidence="8 9" id="KW-0472">Membrane</keyword>
<keyword evidence="9 12" id="KW-0645">Protease</keyword>
<protein>
    <recommendedName>
        <fullName evidence="9">Rhomboid protease GlpG</fullName>
        <ecNumber evidence="9">3.4.21.105</ecNumber>
    </recommendedName>
    <alternativeName>
        <fullName evidence="9">Intramembrane serine protease</fullName>
    </alternativeName>
</protein>
<dbReference type="InterPro" id="IPR038236">
    <property type="entry name" value="GlpG_N_sf"/>
</dbReference>
<comment type="subcellular location">
    <subcellularLocation>
        <location evidence="9">Cell membrane</location>
        <topology evidence="9">Multi-pass membrane protein</topology>
    </subcellularLocation>
    <subcellularLocation>
        <location evidence="1">Membrane</location>
        <topology evidence="1">Multi-pass membrane protein</topology>
    </subcellularLocation>
</comment>
<dbReference type="PANTHER" id="PTHR43731">
    <property type="entry name" value="RHOMBOID PROTEASE"/>
    <property type="match status" value="1"/>
</dbReference>
<dbReference type="PANTHER" id="PTHR43731:SF14">
    <property type="entry name" value="PRESENILIN-ASSOCIATED RHOMBOID-LIKE PROTEIN, MITOCHONDRIAL"/>
    <property type="match status" value="1"/>
</dbReference>
<feature type="transmembrane region" description="Helical" evidence="9">
    <location>
        <begin position="251"/>
        <end position="269"/>
    </location>
</feature>
<evidence type="ECO:0000256" key="2">
    <source>
        <dbReference type="ARBA" id="ARBA00009045"/>
    </source>
</evidence>
<dbReference type="Proteomes" id="UP000183920">
    <property type="component" value="Unassembled WGS sequence"/>
</dbReference>
<sequence length="279" mass="31549">MIHIITLSNPQAADLFVNYMATKGVRIHAKNENQQISLWLEDQHQLDMVEKELNTFLREPFHPRYQAASWQTGDPKNTGIKYRPAFSIKNMVQRSGPLTVLVIILCILVFIWQQVVGDYDVMLHLAWPYEESLNLEVWRYITPAFIHFSLMHIAFNLAMWWYLASQTEQQLGTGKLFVIMLVSALFSNWAQSLFTDSNFGGLSGVVYALIGYVGLTGIRNPEKGIGAPTGLIVFSILWIVAGYMGVLGDSIGNAAHFAGFLIGLLMALWDNRHQLSRRS</sequence>
<dbReference type="Gene3D" id="1.20.1540.10">
    <property type="entry name" value="Rhomboid-like"/>
    <property type="match status" value="1"/>
</dbReference>
<dbReference type="NCBIfam" id="NF008155">
    <property type="entry name" value="PRK10907.1"/>
    <property type="match status" value="1"/>
</dbReference>
<feature type="domain" description="Peptidase S54 GlpG peptidase N-terminal" evidence="11">
    <location>
        <begin position="1"/>
        <end position="83"/>
    </location>
</feature>
<dbReference type="InterPro" id="IPR022732">
    <property type="entry name" value="Peptidase_S54_GlpG_N"/>
</dbReference>
<keyword evidence="3 9" id="KW-1003">Cell membrane</keyword>
<organism evidence="12 13">
    <name type="scientific">Proteus penneri</name>
    <dbReference type="NCBI Taxonomy" id="102862"/>
    <lineage>
        <taxon>Bacteria</taxon>
        <taxon>Pseudomonadati</taxon>
        <taxon>Pseudomonadota</taxon>
        <taxon>Gammaproteobacteria</taxon>
        <taxon>Enterobacterales</taxon>
        <taxon>Morganellaceae</taxon>
        <taxon>Proteus</taxon>
    </lineage>
</organism>
<dbReference type="InterPro" id="IPR023662">
    <property type="entry name" value="Rhomboid_protease_GlpG"/>
</dbReference>
<dbReference type="Pfam" id="PF12122">
    <property type="entry name" value="Rhomboid_N"/>
    <property type="match status" value="1"/>
</dbReference>
<feature type="transmembrane region" description="Helical" evidence="9">
    <location>
        <begin position="98"/>
        <end position="117"/>
    </location>
</feature>
<dbReference type="AlphaFoldDB" id="A0A0G4QFY9"/>
<dbReference type="EMBL" id="CVRY01000007">
    <property type="protein sequence ID" value="CRL64927.1"/>
    <property type="molecule type" value="Genomic_DNA"/>
</dbReference>
<keyword evidence="9" id="KW-0720">Serine protease</keyword>
<dbReference type="Gene3D" id="3.30.70.2350">
    <property type="match status" value="1"/>
</dbReference>
<name>A0A0G4QFY9_9GAMM</name>
<dbReference type="InterPro" id="IPR022764">
    <property type="entry name" value="Peptidase_S54_rhomboid_dom"/>
</dbReference>
<keyword evidence="6 9" id="KW-0378">Hydrolase</keyword>
<gene>
    <name evidence="9 12" type="primary">glpG</name>
    <name evidence="12" type="ORF">BN1804_03247</name>
</gene>
<feature type="transmembrane region" description="Helical" evidence="9">
    <location>
        <begin position="200"/>
        <end position="218"/>
    </location>
</feature>
<comment type="function">
    <text evidence="9">Rhomboid-type serine protease that catalyzes intramembrane proteolysis.</text>
</comment>
<dbReference type="InterPro" id="IPR035952">
    <property type="entry name" value="Rhomboid-like_sf"/>
</dbReference>
<feature type="active site" evidence="9">
    <location>
        <position position="256"/>
    </location>
</feature>
<keyword evidence="4" id="KW-0997">Cell inner membrane</keyword>
<keyword evidence="7 9" id="KW-1133">Transmembrane helix</keyword>
<evidence type="ECO:0000256" key="9">
    <source>
        <dbReference type="HAMAP-Rule" id="MF_01594"/>
    </source>
</evidence>